<keyword evidence="1" id="KW-0472">Membrane</keyword>
<feature type="transmembrane region" description="Helical" evidence="1">
    <location>
        <begin position="9"/>
        <end position="32"/>
    </location>
</feature>
<evidence type="ECO:0000256" key="1">
    <source>
        <dbReference type="SAM" id="Phobius"/>
    </source>
</evidence>
<keyword evidence="1" id="KW-0812">Transmembrane</keyword>
<evidence type="ECO:0008006" key="4">
    <source>
        <dbReference type="Google" id="ProtNLM"/>
    </source>
</evidence>
<dbReference type="PANTHER" id="PTHR28008:SF1">
    <property type="entry name" value="DOMAIN PROTEIN, PUTATIVE (AFU_ORTHOLOGUE AFUA_3G10980)-RELATED"/>
    <property type="match status" value="1"/>
</dbReference>
<evidence type="ECO:0000313" key="3">
    <source>
        <dbReference type="Proteomes" id="UP000219374"/>
    </source>
</evidence>
<dbReference type="EMBL" id="OCND01000007">
    <property type="protein sequence ID" value="SOD55486.1"/>
    <property type="molecule type" value="Genomic_DNA"/>
</dbReference>
<feature type="transmembrane region" description="Helical" evidence="1">
    <location>
        <begin position="98"/>
        <end position="115"/>
    </location>
</feature>
<name>A0A286D9Z6_9GAMM</name>
<feature type="transmembrane region" description="Helical" evidence="1">
    <location>
        <begin position="44"/>
        <end position="60"/>
    </location>
</feature>
<gene>
    <name evidence="2" type="ORF">SAMN06296416_107149</name>
</gene>
<dbReference type="PANTHER" id="PTHR28008">
    <property type="entry name" value="DOMAIN PROTEIN, PUTATIVE (AFU_ORTHOLOGUE AFUA_3G10980)-RELATED"/>
    <property type="match status" value="1"/>
</dbReference>
<sequence length="132" mass="14233">MKPFKYPKLWLSVWLAAIAAVVVLSLLTLSGLPELPKGSDKLEHFLAYFLLSAAAVQLFSTQRAHGLAAVGLIAMGIGLEFAQGAYTTQRMQDPFDALANTLGVLAGLAVALTPLRDLLLRFERRLVARTPG</sequence>
<keyword evidence="1" id="KW-1133">Transmembrane helix</keyword>
<dbReference type="RefSeq" id="WP_425479709.1">
    <property type="nucleotide sequence ID" value="NZ_OCND01000007.1"/>
</dbReference>
<organism evidence="2 3">
    <name type="scientific">Pseudoxanthomonas wuyuanensis</name>
    <dbReference type="NCBI Taxonomy" id="1073196"/>
    <lineage>
        <taxon>Bacteria</taxon>
        <taxon>Pseudomonadati</taxon>
        <taxon>Pseudomonadota</taxon>
        <taxon>Gammaproteobacteria</taxon>
        <taxon>Lysobacterales</taxon>
        <taxon>Lysobacteraceae</taxon>
        <taxon>Pseudoxanthomonas</taxon>
    </lineage>
</organism>
<feature type="transmembrane region" description="Helical" evidence="1">
    <location>
        <begin position="67"/>
        <end position="86"/>
    </location>
</feature>
<proteinExistence type="predicted"/>
<dbReference type="AlphaFoldDB" id="A0A286D9Z6"/>
<protein>
    <recommendedName>
        <fullName evidence="4">VanZ like family protein</fullName>
    </recommendedName>
</protein>
<evidence type="ECO:0000313" key="2">
    <source>
        <dbReference type="EMBL" id="SOD55486.1"/>
    </source>
</evidence>
<dbReference type="Proteomes" id="UP000219374">
    <property type="component" value="Unassembled WGS sequence"/>
</dbReference>
<keyword evidence="3" id="KW-1185">Reference proteome</keyword>
<reference evidence="2 3" key="1">
    <citation type="submission" date="2017-09" db="EMBL/GenBank/DDBJ databases">
        <authorList>
            <person name="Ehlers B."/>
            <person name="Leendertz F.H."/>
        </authorList>
    </citation>
    <scope>NUCLEOTIDE SEQUENCE [LARGE SCALE GENOMIC DNA]</scope>
    <source>
        <strain evidence="2 3">CGMCC 1.10978</strain>
    </source>
</reference>
<accession>A0A286D9Z6</accession>